<dbReference type="EMBL" id="KB456262">
    <property type="protein sequence ID" value="EMF14782.1"/>
    <property type="molecule type" value="Genomic_DNA"/>
</dbReference>
<feature type="region of interest" description="Disordered" evidence="8">
    <location>
        <begin position="517"/>
        <end position="559"/>
    </location>
</feature>
<keyword evidence="4" id="KW-0233">DNA recombination</keyword>
<evidence type="ECO:0000256" key="8">
    <source>
        <dbReference type="SAM" id="MobiDB-lite"/>
    </source>
</evidence>
<dbReference type="Proteomes" id="UP000016931">
    <property type="component" value="Unassembled WGS sequence"/>
</dbReference>
<dbReference type="AlphaFoldDB" id="M3B4R1"/>
<proteinExistence type="inferred from homology"/>
<feature type="compositionally biased region" description="Basic and acidic residues" evidence="8">
    <location>
        <begin position="148"/>
        <end position="157"/>
    </location>
</feature>
<dbReference type="GO" id="GO:0006310">
    <property type="term" value="P:DNA recombination"/>
    <property type="evidence" value="ECO:0007669"/>
    <property type="project" value="UniProtKB-KW"/>
</dbReference>
<comment type="subcellular location">
    <subcellularLocation>
        <location evidence="1">Nucleus</location>
    </subcellularLocation>
</comment>
<feature type="region of interest" description="Disordered" evidence="8">
    <location>
        <begin position="1"/>
        <end position="256"/>
    </location>
</feature>
<evidence type="ECO:0000256" key="3">
    <source>
        <dbReference type="ARBA" id="ARBA00022763"/>
    </source>
</evidence>
<feature type="compositionally biased region" description="Polar residues" evidence="8">
    <location>
        <begin position="231"/>
        <end position="246"/>
    </location>
</feature>
<feature type="compositionally biased region" description="Basic and acidic residues" evidence="8">
    <location>
        <begin position="391"/>
        <end position="402"/>
    </location>
</feature>
<feature type="region of interest" description="Disordered" evidence="8">
    <location>
        <begin position="642"/>
        <end position="678"/>
    </location>
</feature>
<feature type="compositionally biased region" description="Low complexity" evidence="8">
    <location>
        <begin position="15"/>
        <end position="48"/>
    </location>
</feature>
<dbReference type="OrthoDB" id="5349119at2759"/>
<evidence type="ECO:0000313" key="9">
    <source>
        <dbReference type="EMBL" id="EMF14782.1"/>
    </source>
</evidence>
<dbReference type="STRING" id="692275.M3B4R1"/>
<feature type="compositionally biased region" description="Polar residues" evidence="8">
    <location>
        <begin position="124"/>
        <end position="136"/>
    </location>
</feature>
<evidence type="ECO:0000256" key="6">
    <source>
        <dbReference type="ARBA" id="ARBA00023242"/>
    </source>
</evidence>
<feature type="compositionally biased region" description="Basic residues" evidence="8">
    <location>
        <begin position="109"/>
        <end position="118"/>
    </location>
</feature>
<dbReference type="GeneID" id="27897802"/>
<dbReference type="HOGENOM" id="CLU_277980_0_0_1"/>
<keyword evidence="5" id="KW-0234">DNA repair</keyword>
<feature type="compositionally biased region" description="Basic residues" evidence="8">
    <location>
        <begin position="403"/>
        <end position="412"/>
    </location>
</feature>
<gene>
    <name evidence="9" type="ORF">SEPMUDRAFT_107054</name>
</gene>
<protein>
    <recommendedName>
        <fullName evidence="7">Structure-specific endonuclease subunit SLX4</fullName>
    </recommendedName>
</protein>
<feature type="compositionally biased region" description="Polar residues" evidence="8">
    <location>
        <begin position="59"/>
        <end position="80"/>
    </location>
</feature>
<evidence type="ECO:0000256" key="5">
    <source>
        <dbReference type="ARBA" id="ARBA00023204"/>
    </source>
</evidence>
<organism evidence="9 10">
    <name type="scientific">Sphaerulina musiva (strain SO2202)</name>
    <name type="common">Poplar stem canker fungus</name>
    <name type="synonym">Septoria musiva</name>
    <dbReference type="NCBI Taxonomy" id="692275"/>
    <lineage>
        <taxon>Eukaryota</taxon>
        <taxon>Fungi</taxon>
        <taxon>Dikarya</taxon>
        <taxon>Ascomycota</taxon>
        <taxon>Pezizomycotina</taxon>
        <taxon>Dothideomycetes</taxon>
        <taxon>Dothideomycetidae</taxon>
        <taxon>Mycosphaerellales</taxon>
        <taxon>Mycosphaerellaceae</taxon>
        <taxon>Sphaerulina</taxon>
    </lineage>
</organism>
<dbReference type="RefSeq" id="XP_016762903.1">
    <property type="nucleotide sequence ID" value="XM_016900665.1"/>
</dbReference>
<evidence type="ECO:0000313" key="10">
    <source>
        <dbReference type="Proteomes" id="UP000016931"/>
    </source>
</evidence>
<evidence type="ECO:0000256" key="7">
    <source>
        <dbReference type="ARBA" id="ARBA00029496"/>
    </source>
</evidence>
<dbReference type="GO" id="GO:0033557">
    <property type="term" value="C:Slx1-Slx4 complex"/>
    <property type="evidence" value="ECO:0007669"/>
    <property type="project" value="InterPro"/>
</dbReference>
<name>M3B4R1_SPHMS</name>
<evidence type="ECO:0000256" key="1">
    <source>
        <dbReference type="ARBA" id="ARBA00004123"/>
    </source>
</evidence>
<accession>M3B4R1</accession>
<evidence type="ECO:0000256" key="4">
    <source>
        <dbReference type="ARBA" id="ARBA00023172"/>
    </source>
</evidence>
<dbReference type="eggNOG" id="ENOG502S832">
    <property type="taxonomic scope" value="Eukaryota"/>
</dbReference>
<feature type="compositionally biased region" description="Basic residues" evidence="8">
    <location>
        <begin position="381"/>
        <end position="390"/>
    </location>
</feature>
<feature type="region of interest" description="Disordered" evidence="8">
    <location>
        <begin position="780"/>
        <end position="805"/>
    </location>
</feature>
<reference evidence="9 10" key="1">
    <citation type="journal article" date="2012" name="PLoS Pathog.">
        <title>Diverse lifestyles and strategies of plant pathogenesis encoded in the genomes of eighteen Dothideomycetes fungi.</title>
        <authorList>
            <person name="Ohm R.A."/>
            <person name="Feau N."/>
            <person name="Henrissat B."/>
            <person name="Schoch C.L."/>
            <person name="Horwitz B.A."/>
            <person name="Barry K.W."/>
            <person name="Condon B.J."/>
            <person name="Copeland A.C."/>
            <person name="Dhillon B."/>
            <person name="Glaser F."/>
            <person name="Hesse C.N."/>
            <person name="Kosti I."/>
            <person name="LaButti K."/>
            <person name="Lindquist E.A."/>
            <person name="Lucas S."/>
            <person name="Salamov A.A."/>
            <person name="Bradshaw R.E."/>
            <person name="Ciuffetti L."/>
            <person name="Hamelin R.C."/>
            <person name="Kema G.H.J."/>
            <person name="Lawrence C."/>
            <person name="Scott J.A."/>
            <person name="Spatafora J.W."/>
            <person name="Turgeon B.G."/>
            <person name="de Wit P.J.G.M."/>
            <person name="Zhong S."/>
            <person name="Goodwin S.B."/>
            <person name="Grigoriev I.V."/>
        </authorList>
    </citation>
    <scope>NUCLEOTIDE SEQUENCE [LARGE SCALE GENOMIC DNA]</scope>
    <source>
        <strain evidence="9 10">SO2202</strain>
    </source>
</reference>
<feature type="region of interest" description="Disordered" evidence="8">
    <location>
        <begin position="714"/>
        <end position="740"/>
    </location>
</feature>
<feature type="compositionally biased region" description="Basic residues" evidence="8">
    <location>
        <begin position="319"/>
        <end position="331"/>
    </location>
</feature>
<evidence type="ECO:0000256" key="2">
    <source>
        <dbReference type="ARBA" id="ARBA00006661"/>
    </source>
</evidence>
<keyword evidence="6" id="KW-0539">Nucleus</keyword>
<feature type="region of interest" description="Disordered" evidence="8">
    <location>
        <begin position="297"/>
        <end position="412"/>
    </location>
</feature>
<feature type="compositionally biased region" description="Polar residues" evidence="8">
    <location>
        <begin position="195"/>
        <end position="211"/>
    </location>
</feature>
<sequence>MAHGASSSPPPPPFRHLSSSSPPPQNQTNITTVTITDSSSPGLPSPSSFFTKHPVRQATGLTTAASVPTSHQSEARQNGTKADEERAGDLSNDNKAATLPKEEQQPKRALGRKSRRPLAKSASFVLNSDDLASTQFAGLDATQVQGKKHGDEPEKPKRAPRKPKKSEEEPVSKKQVRRKTAKQSTYFEQPAVPQEDSTTGLSIATNATVPSPSDPAATPVRAHRRRLSWTPAKNTTSASANFQPETSAFADSENDDRPALSLAAVLGDLAYAKNDNTISERSASGEALLKRRRIELADEATTAPKSRKRSDPAPVKAKEKVKKVKVPKKKPQTITEIATKAYRSEESPAAPQATVSSFFAAQDEDSNRAPPAVHADETTVKLKKPRKPREKKVGDDAKDAKSKKAVKPKAKAKVRFNEDDRFGELYEPEKARLQEKQQDFLFGTSSQLGTKESPTFIRHMQLALSESEVMSTEHANVSPIRKSYIRVPTAPHGTSLSCGQATRELWCSAARDHENEVLAAEDRPPAKQTLSNDAPRRVHPGLQPPAAAELKPSQHMKTSAPETLPLDEQIPDLDDEILPEQTETDVVDLCYTSPVPAIDTADPPLEPLLTEELPEDPASPMAADNPSCAPHVALDEDWMMLRSGDSSSDVPLSRRESKPAPVLKPVPQLKRSTASPTRDRCALQALDANVSPGMRTSPHKASLLKPLFPANTKAHQKISRTRPKKAAKAGISPEQGLECCSPNAEVESQPLPQAYRHSPSKIFSASQPIASSDFINIDEISDSEPLNTPSPPRRRATSTPSRVRPLDLKVVASPSVQARSKPKKTEPKDTLAPALAWSKLKPDDATWIAAMPILFPQITATVKSTAPSNDMAKPSWYEKILLYDPIVLEDLTAWLNERGVRVETKQLKARPKVKTTKKKKKKNEAELEVELVEEAASAVDEYETVRELLKPWMVQRWCEDKSICCLWKEGLRGGVRTRY</sequence>
<keyword evidence="10" id="KW-1185">Reference proteome</keyword>
<dbReference type="OMA" id="SICCLWK"/>
<feature type="compositionally biased region" description="Basic residues" evidence="8">
    <location>
        <begin position="714"/>
        <end position="727"/>
    </location>
</feature>
<dbReference type="InterPro" id="IPR018574">
    <property type="entry name" value="Structure-sp_endonuc_su_Slx4"/>
</dbReference>
<dbReference type="GO" id="GO:0006281">
    <property type="term" value="P:DNA repair"/>
    <property type="evidence" value="ECO:0007669"/>
    <property type="project" value="UniProtKB-KW"/>
</dbReference>
<keyword evidence="3" id="KW-0227">DNA damage</keyword>
<comment type="similarity">
    <text evidence="2">Belongs to the SLX4 family.</text>
</comment>
<dbReference type="Pfam" id="PF09494">
    <property type="entry name" value="Slx4"/>
    <property type="match status" value="1"/>
</dbReference>
<dbReference type="GO" id="GO:0006260">
    <property type="term" value="P:DNA replication"/>
    <property type="evidence" value="ECO:0007669"/>
    <property type="project" value="InterPro"/>
</dbReference>